<feature type="compositionally biased region" description="Basic and acidic residues" evidence="1">
    <location>
        <begin position="4002"/>
        <end position="4031"/>
    </location>
</feature>
<feature type="compositionally biased region" description="Polar residues" evidence="1">
    <location>
        <begin position="4849"/>
        <end position="4869"/>
    </location>
</feature>
<feature type="compositionally biased region" description="Polar residues" evidence="1">
    <location>
        <begin position="395"/>
        <end position="412"/>
    </location>
</feature>
<feature type="compositionally biased region" description="Low complexity" evidence="1">
    <location>
        <begin position="3213"/>
        <end position="3222"/>
    </location>
</feature>
<feature type="region of interest" description="Disordered" evidence="1">
    <location>
        <begin position="3499"/>
        <end position="3662"/>
    </location>
</feature>
<dbReference type="RefSeq" id="XP_067921508.1">
    <property type="nucleotide sequence ID" value="XM_068066519.1"/>
</dbReference>
<feature type="compositionally biased region" description="Polar residues" evidence="1">
    <location>
        <begin position="123"/>
        <end position="137"/>
    </location>
</feature>
<feature type="compositionally biased region" description="Basic and acidic residues" evidence="1">
    <location>
        <begin position="1254"/>
        <end position="1266"/>
    </location>
</feature>
<feature type="compositionally biased region" description="Basic and acidic residues" evidence="1">
    <location>
        <begin position="524"/>
        <end position="535"/>
    </location>
</feature>
<feature type="compositionally biased region" description="Basic and acidic residues" evidence="1">
    <location>
        <begin position="2142"/>
        <end position="2169"/>
    </location>
</feature>
<feature type="compositionally biased region" description="Basic and acidic residues" evidence="1">
    <location>
        <begin position="3500"/>
        <end position="3512"/>
    </location>
</feature>
<feature type="compositionally biased region" description="Basic and acidic residues" evidence="1">
    <location>
        <begin position="2854"/>
        <end position="2877"/>
    </location>
</feature>
<feature type="compositionally biased region" description="Basic and acidic residues" evidence="1">
    <location>
        <begin position="3782"/>
        <end position="3808"/>
    </location>
</feature>
<gene>
    <name evidence="2" type="ORF">CSUI_006356</name>
</gene>
<feature type="region of interest" description="Disordered" evidence="1">
    <location>
        <begin position="4830"/>
        <end position="4869"/>
    </location>
</feature>
<keyword evidence="3" id="KW-1185">Reference proteome</keyword>
<feature type="compositionally biased region" description="Basic and acidic residues" evidence="1">
    <location>
        <begin position="3888"/>
        <end position="3897"/>
    </location>
</feature>
<feature type="compositionally biased region" description="Basic and acidic residues" evidence="1">
    <location>
        <begin position="3925"/>
        <end position="3936"/>
    </location>
</feature>
<feature type="region of interest" description="Disordered" evidence="1">
    <location>
        <begin position="669"/>
        <end position="696"/>
    </location>
</feature>
<feature type="compositionally biased region" description="Basic and acidic residues" evidence="1">
    <location>
        <begin position="3521"/>
        <end position="3532"/>
    </location>
</feature>
<feature type="compositionally biased region" description="Basic and acidic residues" evidence="1">
    <location>
        <begin position="292"/>
        <end position="303"/>
    </location>
</feature>
<feature type="compositionally biased region" description="Basic and acidic residues" evidence="1">
    <location>
        <begin position="2782"/>
        <end position="2792"/>
    </location>
</feature>
<feature type="compositionally biased region" description="Basic and acidic residues" evidence="1">
    <location>
        <begin position="3335"/>
        <end position="3351"/>
    </location>
</feature>
<feature type="region of interest" description="Disordered" evidence="1">
    <location>
        <begin position="3071"/>
        <end position="3102"/>
    </location>
</feature>
<feature type="compositionally biased region" description="Basic residues" evidence="1">
    <location>
        <begin position="310"/>
        <end position="319"/>
    </location>
</feature>
<feature type="region of interest" description="Disordered" evidence="1">
    <location>
        <begin position="291"/>
        <end position="356"/>
    </location>
</feature>
<feature type="compositionally biased region" description="Low complexity" evidence="1">
    <location>
        <begin position="1091"/>
        <end position="1101"/>
    </location>
</feature>
<feature type="region of interest" description="Disordered" evidence="1">
    <location>
        <begin position="4411"/>
        <end position="4468"/>
    </location>
</feature>
<feature type="compositionally biased region" description="Polar residues" evidence="1">
    <location>
        <begin position="250"/>
        <end position="265"/>
    </location>
</feature>
<feature type="compositionally biased region" description="Basic and acidic residues" evidence="1">
    <location>
        <begin position="4107"/>
        <end position="4123"/>
    </location>
</feature>
<feature type="compositionally biased region" description="Basic and acidic residues" evidence="1">
    <location>
        <begin position="1891"/>
        <end position="1971"/>
    </location>
</feature>
<feature type="compositionally biased region" description="Low complexity" evidence="1">
    <location>
        <begin position="2451"/>
        <end position="2471"/>
    </location>
</feature>
<dbReference type="VEuPathDB" id="ToxoDB:CSUI_006356"/>
<feature type="compositionally biased region" description="Basic and acidic residues" evidence="1">
    <location>
        <begin position="3620"/>
        <end position="3632"/>
    </location>
</feature>
<feature type="region of interest" description="Disordered" evidence="1">
    <location>
        <begin position="1438"/>
        <end position="1460"/>
    </location>
</feature>
<feature type="compositionally biased region" description="Polar residues" evidence="1">
    <location>
        <begin position="839"/>
        <end position="862"/>
    </location>
</feature>
<feature type="compositionally biased region" description="Polar residues" evidence="1">
    <location>
        <begin position="1985"/>
        <end position="2001"/>
    </location>
</feature>
<feature type="compositionally biased region" description="Basic and acidic residues" evidence="1">
    <location>
        <begin position="4144"/>
        <end position="4164"/>
    </location>
</feature>
<feature type="compositionally biased region" description="Basic and acidic residues" evidence="1">
    <location>
        <begin position="2067"/>
        <end position="2079"/>
    </location>
</feature>
<feature type="compositionally biased region" description="Polar residues" evidence="1">
    <location>
        <begin position="2081"/>
        <end position="2090"/>
    </location>
</feature>
<feature type="region of interest" description="Disordered" evidence="1">
    <location>
        <begin position="727"/>
        <end position="747"/>
    </location>
</feature>
<feature type="region of interest" description="Disordered" evidence="1">
    <location>
        <begin position="2440"/>
        <end position="2471"/>
    </location>
</feature>
<feature type="compositionally biased region" description="Polar residues" evidence="1">
    <location>
        <begin position="1116"/>
        <end position="1135"/>
    </location>
</feature>
<feature type="region of interest" description="Disordered" evidence="1">
    <location>
        <begin position="925"/>
        <end position="956"/>
    </location>
</feature>
<evidence type="ECO:0000256" key="1">
    <source>
        <dbReference type="SAM" id="MobiDB-lite"/>
    </source>
</evidence>
<feature type="region of interest" description="Disordered" evidence="1">
    <location>
        <begin position="990"/>
        <end position="1046"/>
    </location>
</feature>
<feature type="compositionally biased region" description="Basic and acidic residues" evidence="1">
    <location>
        <begin position="4717"/>
        <end position="4730"/>
    </location>
</feature>
<evidence type="ECO:0000313" key="3">
    <source>
        <dbReference type="Proteomes" id="UP000221165"/>
    </source>
</evidence>
<feature type="compositionally biased region" description="Low complexity" evidence="1">
    <location>
        <begin position="1439"/>
        <end position="1450"/>
    </location>
</feature>
<feature type="region of interest" description="Disordered" evidence="1">
    <location>
        <begin position="2142"/>
        <end position="2182"/>
    </location>
</feature>
<dbReference type="GeneID" id="94429730"/>
<feature type="compositionally biased region" description="Basic and acidic residues" evidence="1">
    <location>
        <begin position="1834"/>
        <end position="1855"/>
    </location>
</feature>
<feature type="region of interest" description="Disordered" evidence="1">
    <location>
        <begin position="4385"/>
        <end position="4404"/>
    </location>
</feature>
<feature type="compositionally biased region" description="Basic residues" evidence="1">
    <location>
        <begin position="59"/>
        <end position="73"/>
    </location>
</feature>
<feature type="compositionally biased region" description="Low complexity" evidence="1">
    <location>
        <begin position="1208"/>
        <end position="1245"/>
    </location>
</feature>
<feature type="compositionally biased region" description="Basic and acidic residues" evidence="1">
    <location>
        <begin position="1786"/>
        <end position="1825"/>
    </location>
</feature>
<feature type="compositionally biased region" description="Basic and acidic residues" evidence="1">
    <location>
        <begin position="4280"/>
        <end position="4289"/>
    </location>
</feature>
<feature type="region of interest" description="Disordered" evidence="1">
    <location>
        <begin position="3213"/>
        <end position="3287"/>
    </location>
</feature>
<feature type="compositionally biased region" description="Low complexity" evidence="1">
    <location>
        <begin position="672"/>
        <end position="696"/>
    </location>
</feature>
<feature type="compositionally biased region" description="Basic and acidic residues" evidence="1">
    <location>
        <begin position="2748"/>
        <end position="2766"/>
    </location>
</feature>
<feature type="region of interest" description="Disordered" evidence="1">
    <location>
        <begin position="495"/>
        <end position="552"/>
    </location>
</feature>
<feature type="compositionally biased region" description="Basic and acidic residues" evidence="1">
    <location>
        <begin position="2906"/>
        <end position="2915"/>
    </location>
</feature>
<dbReference type="EMBL" id="MIGC01003198">
    <property type="protein sequence ID" value="PHJ19815.1"/>
    <property type="molecule type" value="Genomic_DNA"/>
</dbReference>
<feature type="compositionally biased region" description="Low complexity" evidence="1">
    <location>
        <begin position="1036"/>
        <end position="1046"/>
    </location>
</feature>
<feature type="region of interest" description="Disordered" evidence="1">
    <location>
        <begin position="4970"/>
        <end position="5048"/>
    </location>
</feature>
<feature type="compositionally biased region" description="Low complexity" evidence="1">
    <location>
        <begin position="4882"/>
        <end position="4900"/>
    </location>
</feature>
<feature type="compositionally biased region" description="Basic and acidic residues" evidence="1">
    <location>
        <begin position="495"/>
        <end position="510"/>
    </location>
</feature>
<feature type="compositionally biased region" description="Basic and acidic residues" evidence="1">
    <location>
        <begin position="1754"/>
        <end position="1775"/>
    </location>
</feature>
<feature type="region of interest" description="Disordered" evidence="1">
    <location>
        <begin position="3721"/>
        <end position="4357"/>
    </location>
</feature>
<reference evidence="2 3" key="1">
    <citation type="journal article" date="2017" name="Int. J. Parasitol.">
        <title>The genome of the protozoan parasite Cystoisospora suis and a reverse vaccinology approach to identify vaccine candidates.</title>
        <authorList>
            <person name="Palmieri N."/>
            <person name="Shrestha A."/>
            <person name="Ruttkowski B."/>
            <person name="Beck T."/>
            <person name="Vogl C."/>
            <person name="Tomley F."/>
            <person name="Blake D.P."/>
            <person name="Joachim A."/>
        </authorList>
    </citation>
    <scope>NUCLEOTIDE SEQUENCE [LARGE SCALE GENOMIC DNA]</scope>
    <source>
        <strain evidence="2 3">Wien I</strain>
    </source>
</reference>
<feature type="compositionally biased region" description="Polar residues" evidence="1">
    <location>
        <begin position="1336"/>
        <end position="1345"/>
    </location>
</feature>
<feature type="region of interest" description="Disordered" evidence="1">
    <location>
        <begin position="3446"/>
        <end position="3483"/>
    </location>
</feature>
<feature type="compositionally biased region" description="Low complexity" evidence="1">
    <location>
        <begin position="3358"/>
        <end position="3368"/>
    </location>
</feature>
<feature type="region of interest" description="Disordered" evidence="1">
    <location>
        <begin position="1681"/>
        <end position="2005"/>
    </location>
</feature>
<feature type="compositionally biased region" description="Basic and acidic residues" evidence="1">
    <location>
        <begin position="2362"/>
        <end position="2384"/>
    </location>
</feature>
<feature type="compositionally biased region" description="Polar residues" evidence="1">
    <location>
        <begin position="3408"/>
        <end position="3425"/>
    </location>
</feature>
<feature type="compositionally biased region" description="Basic and acidic residues" evidence="1">
    <location>
        <begin position="3555"/>
        <end position="3571"/>
    </location>
</feature>
<organism evidence="2 3">
    <name type="scientific">Cystoisospora suis</name>
    <dbReference type="NCBI Taxonomy" id="483139"/>
    <lineage>
        <taxon>Eukaryota</taxon>
        <taxon>Sar</taxon>
        <taxon>Alveolata</taxon>
        <taxon>Apicomplexa</taxon>
        <taxon>Conoidasida</taxon>
        <taxon>Coccidia</taxon>
        <taxon>Eucoccidiorida</taxon>
        <taxon>Eimeriorina</taxon>
        <taxon>Sarcocystidae</taxon>
        <taxon>Cystoisospora</taxon>
    </lineage>
</organism>
<sequence>MTGLARGSVPSLLFPTMATPHGPTLLTASWPAGQPLPNSEELARLSAHAAGDRKDSASRRRNRTGALRPRKPRQLAVSTPGEHRGSCPMTHSKQAEKNPQAVRASVSAESLSDTFRYPDGPLTTLQLDGGSSRSLSASIEGAEKDERKLSVSHGSRAMSTHRSVTGGARGARHPLNSPLGGRRGDNQKSVDQSPFSEDEQMEPVHDGSTISQGNGRERIPVSSFAYHSAPVSSRGGGGASLGAPGVSVQPGLSTSPADSLSLSGCSTLPPTPVTPSVVELPVFQRLLAQSEEEQRVRQQEKKHNVSQKPQGHHLYVHRKRTEDNRLFSGVNSGKFAESQSTKTDNLPTLSSSTSPSSLGEIIRSAARKIPLSSPVYLTDVESLVDGETEYERSSQEQSHSGNCSSEERTSVSVGNRQVEYEFTHFGHPPFQSFSQRSTAGSVLASRSSFPQTSFLDCDSKRTDANSFVSPSSLHKEEKKGKGKFLQALSDTLVVEDRSQEDKTHVGESHGRRGLSSSKSRTPSAKREGGKRERFVLHSRNFSDNGRSPRPEELGDLRGTVETMENAFLSSCLPLKKTALSEKGEKKFFPVPSEDVISLLSSSARFLQEYKKNEDMTVSYVSTQSFPEIRTGASVSWKTQVDVHPKPQVVNDWVAGEEARLLETLELEKQKNSSSLVSSPPPASALGSSSSSSPYLGLASRSERDLWRSELGQADSNAQSAFLSVLPSEGVSKSQPNAVPPTTLETSSRAIQGIRERDRATSVAGEEVSGFRRDTGLFYHLQDFKLSSPNTSQLYTKLQCSSRENTPLVDAYVDPLFGGGIYTKELGTSLLSGGRAESTPDLSQVPQQPNNTTLIAPPTSTQVEGPVPMFGRWDGRSEGNHQDGECLGERASRRNAQEGPRIHESSLLPGVVDGVEIFSMDKPLSISALDSSRGGGMSSLTQSNGRRSPVGKGIVLKPRDDISSSKVFSSLAISSPFQVSALSSSSSLRVGLQGNTKRSHGNTGLFHVGDGQVTSSYPRDPSAAMSPSPQPAREKTTTVSLPLSSTTSCQSLPDSHLDLWSSIQVPADLKMSLTSLDEKSEGRTTTKSMLHALPPSSSSASLRSEKGMTAATACLAESSSPKDASGAQPNYESKVTMSSDAVKNSFPPLFSSSSSRSSSPSLLALSSGRKDKWTAAAALTSSSSTADSHLDLWSSILLPVGEANQSVASTSSSIPSTSPHQRVSASSSPPSCMKSLSSHHTTDSSSRGGYGGLPKETETEAPRERPISDGSSQTFPHPEKSPQIFPLGFFSLLKEIEWRRTMISSSSLSPATAAARRATSCFEKEHAGDDVGLRGRASQTSRENQIPSSPSSRFPPNSISTVSKLGVSSSVAHNVSGRLCSSSPMLYADTQKELPSSSAAGTRERCVSFRGEVPMKSGGTMEMKDAEGDKGKTMELNEISSSFSSPPSQQSVNREVRKNGQEETTIDMSEMDRVTTPSHQSAEVKEYFERKQDKSSPLLVLMHENSLPVHKADNTSEMGRNLKDMQRQAPTSLKAFLELEEIREGQREMQRRQAHREQQQEWQAEQLREISRQQEYLQMLMQKLRLEHEMMMVSRPTHQVMYAKDGNEEREGEKARGKERFLKMDENSQRCRADIQTSPQDAFTPVVHQTLAETEALNAPFLHDDDDIQPPQGLGVSYEELHKEKQRRAAEDCSSDNRQAEVLLGSQKMVDEKQKTSTQLEAPQDHRVSPSLQCECKKEETAGESNQHVQLAPQEQERHKSEIREGEETGERREGSEAETEVSSGGDMRETEERLHRGRQKENLEGKDRGDEVQYHVIEVPERVTFTERQASTRHKIDDVVRDNGRDYTEREENQKDVVLFQPNRADPTMMELPEQENEGKQEVHASGIMANRREDASEFNSGEKRHEGNDVSSWKGEKEEKSIHGERSEQWSSDREKKYGEDKDGHKTETLLDDEGKKNSDHLTLRGEKDQSSGPELLCGGPSPLLTSTSPTDRNQENGSNMWGALPHDVDVIEEKILKPSQYVERKEDRGGVAGGLSSGMYQKEAVLRSRHNLLEECERVMIKEKGQREQRLTQEERNCFASSFSPPSSRKTEREVLLRYPSPMKGKETVEDVHHPEFPCRDVHGENRDIWSLTGASLVEQKEGEQLKEEKDRKGVNDDGEPKVESERRKHQAGFPKGEIQVMKDVTSSSASSFSSSALQSPSFIPSERPISLLSASSSRLLLLSHEPQPSSPPHAAAAGGCEDSHVVKDIFFSEHGRQKGRSLPIISRVCGEGSRHKSTIESSVENLLHGTSSLRPSTSNTDLRQASDVKLLSKAQRVPDREEKEAFMPRERGERDRMMLGDKRKEEVVVAEGGLLGEAQDSKDNERKGRKNQMKDKRSIRDCLSEQNSERYIGGVVGNKPIQVERTLPSSSVEEIKRTSFFASSREGDDFHRRERYDVSSLSPSVGRPPENAWASSASSSSPCVRPSSQSRAVQTSVFSFPLFSSAEGDDHHKEPPLVEVSSAQGGVDVSRVTPARGSFRKPSSREPNLLSPEGVCPPVPCLSSNGVCEKKENCRRIISTVSDVSIPPSRPRYVISSSFARDPLVLLHSSQVLSNSSSSSFTQTCSLNSSSSSSLCTNMNPFLVSSQQRSYSLPSSRSLQSRLVAKAALESSSSSCSPLTRRDPNTIQAKEGTLLSASLSCHEEASASLTSSLAQVSVSQELQSVLRPLLLLVSSAKHTQRQTDMKKREKSRMFTSCRSTCPSNSKKEDVRSRVVDLQMDGHRRSTSISSKKAPVVESPVKKEKEEGRKSPISSCSPRLPVEKEKVKLDAPTAPPDLVEIFPHNSFKRKTHNTSEDSTSISSSCSGSHVTNQDKSRGGDVVRGSGERLEERSHDQAATSNRSYPSVHAKRFKDVGEQSFSHSSSKEVDSKERGRGRHRHRFDDDIPSSLSSSECVNSYSSASSLSDEFGKESSDCLMTGGEGLYGDGGGVVHRRKERTDISQIAYEGEGSLELPLTLSALQEGGEDTSSQTSPLLPSVVGASKNPELMIRYGRRKTIETRQVEGKSDDSFSFPYYQFISFGHSFASKEQQEEIAKDKGKQRGKDRREEGVELRGRRRTEEEDVLFQQGEECLPSSFFQSSSLHLFPQMPSEDHHSLEEDRLLQVSSSLSLLLSSFTEEEAHPLQESVIQSLASWVREGCQQVSFKVPEKDLTNERRKELMSGLHARSHALLSSSSLSGSQQEEGIPEIGKSSQERERKDKEKEEIGERGPRRKERSEEEEVKESFKKESLMEGEKRDENSFSGEDCILKLSSTLERGRGGMTEERTRDAVQEVYDVLQERLLQEMKRMIEKRDRTREDEYDSRGHDPSRQLNGRSSSASTSPAESVFLTDGMDHTSDERRANMKEKVLSRRVRTTSTSLRSSSLQSFNSEGNQGKSRTPPRSASLSLIVQALLFLLLQGNLERSRDGEGVSNEKERTDGENKRRDREMDTKKKTKEEDRPFTCGSSAFVYQENLQETEERQGNVERQEETFISQRKKDRGEGLSDEKLKGLLRGTSQSTGDVENRTQIIRAKTREEKNGENTEPHEPSSFKFSSFSTQRRRVQEGNRVKMTREKRNLGEKKAVEEDEEKTKRKAKESKREDHKRREDQPRLASTHMKIEKKGGEGQSYEERCKKETRRMTSDLRVPRVYEASSVEYEEEMLRTKGIGRKHGSVLTGEKRTVTRKAETNKLLQKDAFLQSRERFEKGNTIAGREVETSKTEETKTDRRKSRRSNTGDAEGEERPPYHSRGGGNDYGKTLLRKEYRERDEMNVVGDETSKREEEELLQRVLNVPRSPFVGKSTSNSYNPCSLERDFRGSLTQSSSKAKEKKKEADLFPDDVYFPSYSVSTKPAEGSLEAHQTRHGKSHEAARELSRHVFFPPSSSSYPSSWGDQDESVASRSKKTVDKPSRELQHQLKKKREGQERLLEPVSSTKPFPPHRKRFCSSSKETRAIRPTSEKGMVSTTSSYKRTVSALPPPSDDLHTQPRRRDREPRRTLRELLPVGEDHRTNNVVFSVDMSDERSENNSLETGRREKDMYDVEQSGEITTQEETHKSPCRRHEKKTAGGKSSRDNNRHLRFSSCDSDEGRVDHLERRKKESRFGEQGGSSFDRLDIIDVQQLRKTRDEKKNIGDCFLPKKTDPEEKIEEEDSWLWSRHTLTPAENGDRQGRKQGAKSRGKQNAAAIVDTNSEARDDGGLEFSRKPDDEHPQVGGREEKVKDSYRRDAKPCDRGSTGEKGERRKRHEETDSSGSHRNAGVTRDREFKTEDLLSEQQGEKNLVFEIKEMKGMRRQRDAESSYMKMKVEKESRRKEGLSTRREGDNKNSLSTSRLMNEERKEEERLLRALLAKVRPDVSFEVFMRSGLEGGENASSTGEKESEDQNRQRVFACQRIEEKETGSQGAVKGRVRRKRDGETETQSRRKERSGFRHVKEENVSLRRKNDREKLAESEDKLLPYTVFHEAGSEDTRRHAETSSVILGGSSRNNLNSDTCHTSFFLDNSPAREVFTATQQTHQRPPSLRQHDKTCAWTVSSVSVLHEGNSSVRSSQTSPLLLPRGSRVVRGKTGEGSRRDLEDRHVSLPYHFHHADIAGRSASEADLHRDKATTALEPSTFGYMRHDKLKVIAVSKKNDEEVHSVQAEDGLISFFRKANSTSLTPQRRNLEGTFLPKSPQVQKTIPPTVRAGRIDGGSLDEGEGEDRGREKKEGKESESVWGWSGEVVIGQEEKDNDKGSNNASLYFTPLSSLGFSHPVSGGALAREDNSTEERLYSSGVLSSHRENMIREEKEKKKCWFSPDLLVKSSRVTPVSHREQVAFPSPHRVPSGVHTPDRYSTSVPPDIRSSSSRWNQGEQNIRSKLLKAKASSKGYRGVSQPTQVPSSPSFHLRGVSQATTPKQQHTISCGDTEKRKKVSTAQMAEKLVSEDGGMTAEEVHRCLAYLRRLERVSRDTLRHLSTDSPGSSTDGEGHSAVSEDGVESYPYLVTKEDRKKARSKRKESTRRNTRRDKGGNPPSERGYLRLHTSLLLDSESE</sequence>
<feature type="region of interest" description="Disordered" evidence="1">
    <location>
        <begin position="25"/>
        <end position="267"/>
    </location>
</feature>
<feature type="compositionally biased region" description="Low complexity" evidence="1">
    <location>
        <begin position="2838"/>
        <end position="2850"/>
    </location>
</feature>
<feature type="compositionally biased region" description="Basic and acidic residues" evidence="1">
    <location>
        <begin position="3235"/>
        <end position="3252"/>
    </location>
</feature>
<feature type="compositionally biased region" description="Basic and acidic residues" evidence="1">
    <location>
        <begin position="3584"/>
        <end position="3606"/>
    </location>
</feature>
<feature type="compositionally biased region" description="Basic and acidic residues" evidence="1">
    <location>
        <begin position="3639"/>
        <end position="3662"/>
    </location>
</feature>
<feature type="compositionally biased region" description="Basic residues" evidence="1">
    <location>
        <begin position="5007"/>
        <end position="5021"/>
    </location>
</feature>
<feature type="region of interest" description="Disordered" evidence="1">
    <location>
        <begin position="387"/>
        <end position="412"/>
    </location>
</feature>
<feature type="region of interest" description="Disordered" evidence="1">
    <location>
        <begin position="2067"/>
        <end position="2095"/>
    </location>
</feature>
<feature type="compositionally biased region" description="Polar residues" evidence="1">
    <location>
        <begin position="3537"/>
        <end position="3550"/>
    </location>
</feature>
<feature type="compositionally biased region" description="Low complexity" evidence="1">
    <location>
        <begin position="1346"/>
        <end position="1359"/>
    </location>
</feature>
<feature type="compositionally biased region" description="Basic and acidic residues" evidence="1">
    <location>
        <begin position="3847"/>
        <end position="3856"/>
    </location>
</feature>
<feature type="compositionally biased region" description="Basic and acidic residues" evidence="1">
    <location>
        <begin position="1681"/>
        <end position="1690"/>
    </location>
</feature>
<feature type="region of interest" description="Disordered" evidence="1">
    <location>
        <begin position="3335"/>
        <end position="3425"/>
    </location>
</feature>
<feature type="compositionally biased region" description="Basic and acidic residues" evidence="1">
    <location>
        <begin position="3374"/>
        <end position="3391"/>
    </location>
</feature>
<feature type="compositionally biased region" description="Basic and acidic residues" evidence="1">
    <location>
        <begin position="3735"/>
        <end position="3747"/>
    </location>
</feature>
<feature type="compositionally biased region" description="Low complexity" evidence="1">
    <location>
        <begin position="3902"/>
        <end position="3911"/>
    </location>
</feature>
<name>A0A2C6KU93_9APIC</name>
<feature type="compositionally biased region" description="Low complexity" evidence="1">
    <location>
        <begin position="3397"/>
        <end position="3407"/>
    </location>
</feature>
<feature type="compositionally biased region" description="Basic and acidic residues" evidence="1">
    <location>
        <begin position="4395"/>
        <end position="4404"/>
    </location>
</feature>
<feature type="region of interest" description="Disordered" evidence="1">
    <location>
        <begin position="4882"/>
        <end position="4927"/>
    </location>
</feature>
<evidence type="ECO:0000313" key="2">
    <source>
        <dbReference type="EMBL" id="PHJ19815.1"/>
    </source>
</evidence>
<feature type="region of interest" description="Disordered" evidence="1">
    <location>
        <begin position="1207"/>
        <end position="1279"/>
    </location>
</feature>
<feature type="compositionally biased region" description="Basic and acidic residues" evidence="1">
    <location>
        <begin position="3265"/>
        <end position="3282"/>
    </location>
</feature>
<feature type="compositionally biased region" description="Basic and acidic residues" evidence="1">
    <location>
        <begin position="4303"/>
        <end position="4343"/>
    </location>
</feature>
<feature type="region of interest" description="Disordered" evidence="1">
    <location>
        <begin position="831"/>
        <end position="864"/>
    </location>
</feature>
<accession>A0A2C6KU93</accession>
<feature type="compositionally biased region" description="Polar residues" evidence="1">
    <location>
        <begin position="2736"/>
        <end position="2747"/>
    </location>
</feature>
<proteinExistence type="predicted"/>
<feature type="region of interest" description="Disordered" evidence="1">
    <location>
        <begin position="2316"/>
        <end position="2337"/>
    </location>
</feature>
<protein>
    <submittedName>
        <fullName evidence="2">Uncharacterized protein</fullName>
    </submittedName>
</protein>
<dbReference type="Proteomes" id="UP000221165">
    <property type="component" value="Unassembled WGS sequence"/>
</dbReference>
<feature type="region of interest" description="Disordered" evidence="1">
    <location>
        <begin position="4682"/>
        <end position="4731"/>
    </location>
</feature>
<feature type="compositionally biased region" description="Low complexity" evidence="1">
    <location>
        <begin position="346"/>
        <end position="356"/>
    </location>
</feature>
<feature type="compositionally biased region" description="Basic and acidic residues" evidence="1">
    <location>
        <begin position="4041"/>
        <end position="4060"/>
    </location>
</feature>
<feature type="compositionally biased region" description="Basic and acidic residues" evidence="1">
    <location>
        <begin position="2319"/>
        <end position="2337"/>
    </location>
</feature>
<feature type="region of interest" description="Disordered" evidence="1">
    <location>
        <begin position="1076"/>
        <end position="1135"/>
    </location>
</feature>
<feature type="compositionally biased region" description="Basic and acidic residues" evidence="1">
    <location>
        <begin position="4211"/>
        <end position="4268"/>
    </location>
</feature>
<feature type="region of interest" description="Disordered" evidence="1">
    <location>
        <begin position="2724"/>
        <end position="2938"/>
    </location>
</feature>
<feature type="compositionally biased region" description="Low complexity" evidence="1">
    <location>
        <begin position="2772"/>
        <end position="2781"/>
    </location>
</feature>
<feature type="region of interest" description="Disordered" evidence="1">
    <location>
        <begin position="2357"/>
        <end position="2384"/>
    </location>
</feature>
<comment type="caution">
    <text evidence="2">The sequence shown here is derived from an EMBL/GenBank/DDBJ whole genome shotgun (WGS) entry which is preliminary data.</text>
</comment>
<feature type="compositionally biased region" description="Polar residues" evidence="1">
    <location>
        <begin position="4907"/>
        <end position="4920"/>
    </location>
</feature>
<feature type="compositionally biased region" description="Basic and acidic residues" evidence="1">
    <location>
        <begin position="4432"/>
        <end position="4468"/>
    </location>
</feature>
<feature type="region of interest" description="Disordered" evidence="1">
    <location>
        <begin position="1324"/>
        <end position="1359"/>
    </location>
</feature>